<comment type="caution">
    <text evidence="1">The sequence shown here is derived from an EMBL/GenBank/DDBJ whole genome shotgun (WGS) entry which is preliminary data.</text>
</comment>
<evidence type="ECO:0000313" key="1">
    <source>
        <dbReference type="EMBL" id="KAI8572148.1"/>
    </source>
</evidence>
<proteinExistence type="predicted"/>
<evidence type="ECO:0000313" key="2">
    <source>
        <dbReference type="Proteomes" id="UP001062846"/>
    </source>
</evidence>
<sequence length="68" mass="7915">MREKGLTKDVGCNWFNVGCVNSFMSKDIKHPWFDEIYETLEQLVIRMKDLCYRPGLGSEIGTIPEFVE</sequence>
<name>A0ACC0Q297_RHOML</name>
<dbReference type="Proteomes" id="UP001062846">
    <property type="component" value="Chromosome 1"/>
</dbReference>
<accession>A0ACC0Q297</accession>
<dbReference type="EMBL" id="CM046388">
    <property type="protein sequence ID" value="KAI8572148.1"/>
    <property type="molecule type" value="Genomic_DNA"/>
</dbReference>
<reference evidence="1" key="1">
    <citation type="submission" date="2022-02" db="EMBL/GenBank/DDBJ databases">
        <title>Plant Genome Project.</title>
        <authorList>
            <person name="Zhang R.-G."/>
        </authorList>
    </citation>
    <scope>NUCLEOTIDE SEQUENCE</scope>
    <source>
        <strain evidence="1">AT1</strain>
    </source>
</reference>
<gene>
    <name evidence="1" type="ORF">RHMOL_Rhmol01G0176200</name>
</gene>
<protein>
    <submittedName>
        <fullName evidence="1">Uncharacterized protein</fullName>
    </submittedName>
</protein>
<organism evidence="1 2">
    <name type="scientific">Rhododendron molle</name>
    <name type="common">Chinese azalea</name>
    <name type="synonym">Azalea mollis</name>
    <dbReference type="NCBI Taxonomy" id="49168"/>
    <lineage>
        <taxon>Eukaryota</taxon>
        <taxon>Viridiplantae</taxon>
        <taxon>Streptophyta</taxon>
        <taxon>Embryophyta</taxon>
        <taxon>Tracheophyta</taxon>
        <taxon>Spermatophyta</taxon>
        <taxon>Magnoliopsida</taxon>
        <taxon>eudicotyledons</taxon>
        <taxon>Gunneridae</taxon>
        <taxon>Pentapetalae</taxon>
        <taxon>asterids</taxon>
        <taxon>Ericales</taxon>
        <taxon>Ericaceae</taxon>
        <taxon>Ericoideae</taxon>
        <taxon>Rhodoreae</taxon>
        <taxon>Rhododendron</taxon>
    </lineage>
</organism>
<keyword evidence="2" id="KW-1185">Reference proteome</keyword>